<dbReference type="EC" id="2.7.7.38" evidence="4"/>
<sequence>MNAVIVIPARFQSGRLPGKPMIELAGVPMIERTYRRCALGFPAEHIYVATDDERIYQHCVGVGIRTLMTSPDCPTGTDRVAEVADSVAADLYINVQGDEPLFNPGDIQLILDAAEANPGEVLNGVCPIDTEERFRSPSIPKVVMRPDGRLLYMSRAAIPTSKSFEFKKAWRQICIYAFTPEALRAYRSVKGKTGLEQIEDIEILRFLELGFDVRMVPVSSDSVAVDTAADVATVEGILRQGER</sequence>
<dbReference type="GO" id="GO:0009103">
    <property type="term" value="P:lipopolysaccharide biosynthetic process"/>
    <property type="evidence" value="ECO:0007669"/>
    <property type="project" value="UniProtKB-KW"/>
</dbReference>
<dbReference type="InterPro" id="IPR029044">
    <property type="entry name" value="Nucleotide-diphossugar_trans"/>
</dbReference>
<protein>
    <submittedName>
        <fullName evidence="4">3-deoxy-manno-octulosonate cytidylyltransferase</fullName>
        <ecNumber evidence="4">2.7.7.38</ecNumber>
    </submittedName>
</protein>
<accession>A0A6M7WI67</accession>
<dbReference type="NCBIfam" id="NF003952">
    <property type="entry name" value="PRK05450.1-5"/>
    <property type="match status" value="1"/>
</dbReference>
<evidence type="ECO:0000313" key="5">
    <source>
        <dbReference type="Proteomes" id="UP000503017"/>
    </source>
</evidence>
<dbReference type="Pfam" id="PF02348">
    <property type="entry name" value="CTP_transf_3"/>
    <property type="match status" value="1"/>
</dbReference>
<evidence type="ECO:0000256" key="2">
    <source>
        <dbReference type="ARBA" id="ARBA00022695"/>
    </source>
</evidence>
<evidence type="ECO:0000313" key="4">
    <source>
        <dbReference type="EMBL" id="QKD00329.1"/>
    </source>
</evidence>
<dbReference type="RefSeq" id="WP_027032691.1">
    <property type="nucleotide sequence ID" value="NZ_CP033367.1"/>
</dbReference>
<dbReference type="GO" id="GO:0008690">
    <property type="term" value="F:3-deoxy-manno-octulosonate cytidylyltransferase activity"/>
    <property type="evidence" value="ECO:0007669"/>
    <property type="project" value="UniProtKB-EC"/>
</dbReference>
<dbReference type="PANTHER" id="PTHR42866">
    <property type="entry name" value="3-DEOXY-MANNO-OCTULOSONATE CYTIDYLYLTRANSFERASE"/>
    <property type="match status" value="1"/>
</dbReference>
<keyword evidence="1 4" id="KW-0808">Transferase</keyword>
<dbReference type="NCBIfam" id="NF009905">
    <property type="entry name" value="PRK13368.1"/>
    <property type="match status" value="1"/>
</dbReference>
<dbReference type="SUPFAM" id="SSF53448">
    <property type="entry name" value="Nucleotide-diphospho-sugar transferases"/>
    <property type="match status" value="1"/>
</dbReference>
<gene>
    <name evidence="4" type="ORF">EB235_01630</name>
</gene>
<dbReference type="EMBL" id="CP033367">
    <property type="protein sequence ID" value="QKD00329.1"/>
    <property type="molecule type" value="Genomic_DNA"/>
</dbReference>
<proteinExistence type="predicted"/>
<dbReference type="PANTHER" id="PTHR42866:SF2">
    <property type="entry name" value="3-DEOXY-MANNO-OCTULOSONATE CYTIDYLYLTRANSFERASE, MITOCHONDRIAL"/>
    <property type="match status" value="1"/>
</dbReference>
<keyword evidence="3" id="KW-0448">Lipopolysaccharide biosynthesis</keyword>
<dbReference type="Proteomes" id="UP000503017">
    <property type="component" value="Chromosome"/>
</dbReference>
<evidence type="ECO:0000256" key="1">
    <source>
        <dbReference type="ARBA" id="ARBA00022679"/>
    </source>
</evidence>
<evidence type="ECO:0000256" key="3">
    <source>
        <dbReference type="ARBA" id="ARBA00022985"/>
    </source>
</evidence>
<dbReference type="Gene3D" id="3.90.550.10">
    <property type="entry name" value="Spore Coat Polysaccharide Biosynthesis Protein SpsA, Chain A"/>
    <property type="match status" value="1"/>
</dbReference>
<dbReference type="GO" id="GO:0005829">
    <property type="term" value="C:cytosol"/>
    <property type="evidence" value="ECO:0007669"/>
    <property type="project" value="TreeGrafter"/>
</dbReference>
<dbReference type="AlphaFoldDB" id="A0A6M7WI67"/>
<dbReference type="CDD" id="cd02517">
    <property type="entry name" value="CMP-KDO-Synthetase"/>
    <property type="match status" value="1"/>
</dbReference>
<organism evidence="4 5">
    <name type="scientific">Mesorhizobium loti R88b</name>
    <dbReference type="NCBI Taxonomy" id="935548"/>
    <lineage>
        <taxon>Bacteria</taxon>
        <taxon>Pseudomonadati</taxon>
        <taxon>Pseudomonadota</taxon>
        <taxon>Alphaproteobacteria</taxon>
        <taxon>Hyphomicrobiales</taxon>
        <taxon>Phyllobacteriaceae</taxon>
        <taxon>Mesorhizobium</taxon>
    </lineage>
</organism>
<dbReference type="InterPro" id="IPR003329">
    <property type="entry name" value="Cytidylyl_trans"/>
</dbReference>
<name>A0A6M7WI67_RHILI</name>
<keyword evidence="2 4" id="KW-0548">Nucleotidyltransferase</keyword>
<dbReference type="InterPro" id="IPR004528">
    <property type="entry name" value="KdsB"/>
</dbReference>
<reference evidence="4 5" key="1">
    <citation type="submission" date="2018-10" db="EMBL/GenBank/DDBJ databases">
        <authorList>
            <person name="Perry B.J."/>
            <person name="Sullivan J.T."/>
            <person name="Murphy R.J.T."/>
            <person name="Ramsay J.P."/>
            <person name="Ronson C.W."/>
        </authorList>
    </citation>
    <scope>NUCLEOTIDE SEQUENCE [LARGE SCALE GENOMIC DNA]</scope>
    <source>
        <strain evidence="4 5">R88b</strain>
    </source>
</reference>